<comment type="caution">
    <text evidence="4">The sequence shown here is derived from an EMBL/GenBank/DDBJ whole genome shotgun (WGS) entry which is preliminary data.</text>
</comment>
<dbReference type="EMBL" id="NPEX01000033">
    <property type="protein sequence ID" value="RAI44801.1"/>
    <property type="molecule type" value="Genomic_DNA"/>
</dbReference>
<evidence type="ECO:0000259" key="2">
    <source>
        <dbReference type="Pfam" id="PF05598"/>
    </source>
</evidence>
<organism evidence="4 5">
    <name type="scientific">Rhodoplanes roseus</name>
    <dbReference type="NCBI Taxonomy" id="29409"/>
    <lineage>
        <taxon>Bacteria</taxon>
        <taxon>Pseudomonadati</taxon>
        <taxon>Pseudomonadota</taxon>
        <taxon>Alphaproteobacteria</taxon>
        <taxon>Hyphomicrobiales</taxon>
        <taxon>Nitrobacteraceae</taxon>
        <taxon>Rhodoplanes</taxon>
    </lineage>
</organism>
<feature type="compositionally biased region" description="Basic and acidic residues" evidence="1">
    <location>
        <begin position="241"/>
        <end position="259"/>
    </location>
</feature>
<feature type="region of interest" description="Disordered" evidence="1">
    <location>
        <begin position="205"/>
        <end position="282"/>
    </location>
</feature>
<dbReference type="NCBIfam" id="NF033551">
    <property type="entry name" value="transpos_IS1182"/>
    <property type="match status" value="1"/>
</dbReference>
<feature type="compositionally biased region" description="Low complexity" evidence="1">
    <location>
        <begin position="210"/>
        <end position="221"/>
    </location>
</feature>
<protein>
    <recommendedName>
        <fullName evidence="6">IS5/IS1182 family transposase</fullName>
    </recommendedName>
</protein>
<dbReference type="Pfam" id="PF13751">
    <property type="entry name" value="DDE_Tnp_1_6"/>
    <property type="match status" value="1"/>
</dbReference>
<sequence>MGSCDRDGLFGALPEQGAPARAGGGAPRLRLAERSQVEWRPLSLDELVPEDHRVRLVWEFVDGLDLSALHATIKAVEGRAGHPPADPRILMALWLYATVEGIGSAREVARLCGEHVAFQWLCGGVGTNAKTLVDFRVAQGAVLERLLVDSFAALVRAGVASLDRVAQDGVRVRAAAGAASFRRHSTLEDCLRGAEQAVRDLRAELDADPAAGSRRQAAARQRAAKERERRVRAALAATAELKARQQDKVRRQAERDARKPKPAAAQARKKPEPEPRASTTDAEARVMKMADGGFRPAFNVQFASDTTSGAIAGVSVDPIGSDMGKMAPMNDQLAAHYGRRPRQHLADGGFAKLDDIEALARDGVETFVPVPTPRDPGRDRHVPLPDDPPGVAAWRERMKSDAAKTIYKERAATAECANAQARNRGLTRFLVRGLDKVRTIALWHALTHNMVCSWRLIGA</sequence>
<dbReference type="PANTHER" id="PTHR33408:SF4">
    <property type="entry name" value="TRANSPOSASE DDE DOMAIN-CONTAINING PROTEIN"/>
    <property type="match status" value="1"/>
</dbReference>
<evidence type="ECO:0000313" key="5">
    <source>
        <dbReference type="Proteomes" id="UP000249130"/>
    </source>
</evidence>
<dbReference type="RefSeq" id="WP_111418356.1">
    <property type="nucleotide sequence ID" value="NZ_NPEX01000033.1"/>
</dbReference>
<evidence type="ECO:0000259" key="3">
    <source>
        <dbReference type="Pfam" id="PF13751"/>
    </source>
</evidence>
<dbReference type="Pfam" id="PF05598">
    <property type="entry name" value="DUF772"/>
    <property type="match status" value="1"/>
</dbReference>
<gene>
    <name evidence="4" type="ORF">CH341_07180</name>
</gene>
<name>A0A327L2T7_9BRAD</name>
<dbReference type="PANTHER" id="PTHR33408">
    <property type="entry name" value="TRANSPOSASE"/>
    <property type="match status" value="1"/>
</dbReference>
<evidence type="ECO:0000256" key="1">
    <source>
        <dbReference type="SAM" id="MobiDB-lite"/>
    </source>
</evidence>
<proteinExistence type="predicted"/>
<dbReference type="InterPro" id="IPR008490">
    <property type="entry name" value="Transposase_InsH_N"/>
</dbReference>
<evidence type="ECO:0008006" key="6">
    <source>
        <dbReference type="Google" id="ProtNLM"/>
    </source>
</evidence>
<dbReference type="Proteomes" id="UP000249130">
    <property type="component" value="Unassembled WGS sequence"/>
</dbReference>
<dbReference type="OrthoDB" id="9774608at2"/>
<evidence type="ECO:0000313" key="4">
    <source>
        <dbReference type="EMBL" id="RAI44801.1"/>
    </source>
</evidence>
<keyword evidence="5" id="KW-1185">Reference proteome</keyword>
<dbReference type="AlphaFoldDB" id="A0A327L2T7"/>
<feature type="domain" description="Transposase InsH N-terminal" evidence="2">
    <location>
        <begin position="43"/>
        <end position="136"/>
    </location>
</feature>
<feature type="domain" description="Transposase DDE" evidence="3">
    <location>
        <begin position="394"/>
        <end position="450"/>
    </location>
</feature>
<accession>A0A327L2T7</accession>
<dbReference type="InterPro" id="IPR025668">
    <property type="entry name" value="Tnp_DDE_dom"/>
</dbReference>
<reference evidence="4 5" key="1">
    <citation type="submission" date="2017-07" db="EMBL/GenBank/DDBJ databases">
        <title>Draft Genome Sequences of Select Purple Nonsulfur Bacteria.</title>
        <authorList>
            <person name="Lasarre B."/>
            <person name="Mckinlay J.B."/>
        </authorList>
    </citation>
    <scope>NUCLEOTIDE SEQUENCE [LARGE SCALE GENOMIC DNA]</scope>
    <source>
        <strain evidence="4 5">DSM 5909</strain>
    </source>
</reference>
<dbReference type="InterPro" id="IPR047629">
    <property type="entry name" value="IS1182_transpos"/>
</dbReference>